<dbReference type="EC" id="3.1.1.-" evidence="3"/>
<feature type="chain" id="PRO_5042672617" description="Carboxylic ester hydrolase" evidence="3">
    <location>
        <begin position="20"/>
        <end position="539"/>
    </location>
</feature>
<gene>
    <name evidence="5" type="ORF">OC846_005519</name>
</gene>
<dbReference type="PANTHER" id="PTHR43918:SF4">
    <property type="entry name" value="CARBOXYLIC ESTER HYDROLASE"/>
    <property type="match status" value="1"/>
</dbReference>
<dbReference type="InterPro" id="IPR002018">
    <property type="entry name" value="CarbesteraseB"/>
</dbReference>
<keyword evidence="6" id="KW-1185">Reference proteome</keyword>
<name>A0AAN6GND8_9BASI</name>
<dbReference type="SUPFAM" id="SSF53474">
    <property type="entry name" value="alpha/beta-Hydrolases"/>
    <property type="match status" value="1"/>
</dbReference>
<dbReference type="InterPro" id="IPR019826">
    <property type="entry name" value="Carboxylesterase_B_AS"/>
</dbReference>
<evidence type="ECO:0000313" key="6">
    <source>
        <dbReference type="Proteomes" id="UP001176517"/>
    </source>
</evidence>
<comment type="caution">
    <text evidence="5">The sequence shown here is derived from an EMBL/GenBank/DDBJ whole genome shotgun (WGS) entry which is preliminary data.</text>
</comment>
<evidence type="ECO:0000256" key="3">
    <source>
        <dbReference type="RuleBase" id="RU361235"/>
    </source>
</evidence>
<accession>A0AAN6GND8</accession>
<dbReference type="GO" id="GO:0003990">
    <property type="term" value="F:acetylcholinesterase activity"/>
    <property type="evidence" value="ECO:0007669"/>
    <property type="project" value="TreeGrafter"/>
</dbReference>
<dbReference type="PROSITE" id="PS00122">
    <property type="entry name" value="CARBOXYLESTERASE_B_1"/>
    <property type="match status" value="1"/>
</dbReference>
<dbReference type="InterPro" id="IPR050654">
    <property type="entry name" value="AChE-related_enzymes"/>
</dbReference>
<dbReference type="Pfam" id="PF00135">
    <property type="entry name" value="COesterase"/>
    <property type="match status" value="1"/>
</dbReference>
<dbReference type="Gene3D" id="3.40.50.1820">
    <property type="entry name" value="alpha/beta hydrolase"/>
    <property type="match status" value="1"/>
</dbReference>
<evidence type="ECO:0000259" key="4">
    <source>
        <dbReference type="Pfam" id="PF00135"/>
    </source>
</evidence>
<dbReference type="EMBL" id="JAPDMZ010000216">
    <property type="protein sequence ID" value="KAK0545805.1"/>
    <property type="molecule type" value="Genomic_DNA"/>
</dbReference>
<reference evidence="5" key="1">
    <citation type="journal article" date="2023" name="PhytoFront">
        <title>Draft Genome Resources of Seven Strains of Tilletia horrida, Causal Agent of Kernel Smut of Rice.</title>
        <authorList>
            <person name="Khanal S."/>
            <person name="Antony Babu S."/>
            <person name="Zhou X.G."/>
        </authorList>
    </citation>
    <scope>NUCLEOTIDE SEQUENCE</scope>
    <source>
        <strain evidence="5">TX6</strain>
    </source>
</reference>
<dbReference type="GO" id="GO:0005615">
    <property type="term" value="C:extracellular space"/>
    <property type="evidence" value="ECO:0007669"/>
    <property type="project" value="TreeGrafter"/>
</dbReference>
<feature type="signal peptide" evidence="3">
    <location>
        <begin position="1"/>
        <end position="19"/>
    </location>
</feature>
<evidence type="ECO:0000313" key="5">
    <source>
        <dbReference type="EMBL" id="KAK0545805.1"/>
    </source>
</evidence>
<comment type="similarity">
    <text evidence="1 3">Belongs to the type-B carboxylesterase/lipase family.</text>
</comment>
<evidence type="ECO:0000256" key="1">
    <source>
        <dbReference type="ARBA" id="ARBA00005964"/>
    </source>
</evidence>
<dbReference type="AlphaFoldDB" id="A0AAN6GND8"/>
<dbReference type="GO" id="GO:0005886">
    <property type="term" value="C:plasma membrane"/>
    <property type="evidence" value="ECO:0007669"/>
    <property type="project" value="TreeGrafter"/>
</dbReference>
<feature type="domain" description="Carboxylesterase type B" evidence="4">
    <location>
        <begin position="29"/>
        <end position="376"/>
    </location>
</feature>
<dbReference type="InterPro" id="IPR029058">
    <property type="entry name" value="AB_hydrolase_fold"/>
</dbReference>
<dbReference type="Proteomes" id="UP001176517">
    <property type="component" value="Unassembled WGS sequence"/>
</dbReference>
<proteinExistence type="inferred from homology"/>
<protein>
    <recommendedName>
        <fullName evidence="3">Carboxylic ester hydrolase</fullName>
        <ecNumber evidence="3">3.1.1.-</ecNumber>
    </recommendedName>
</protein>
<keyword evidence="2 3" id="KW-0378">Hydrolase</keyword>
<keyword evidence="3" id="KW-0732">Signal</keyword>
<organism evidence="5 6">
    <name type="scientific">Tilletia horrida</name>
    <dbReference type="NCBI Taxonomy" id="155126"/>
    <lineage>
        <taxon>Eukaryota</taxon>
        <taxon>Fungi</taxon>
        <taxon>Dikarya</taxon>
        <taxon>Basidiomycota</taxon>
        <taxon>Ustilaginomycotina</taxon>
        <taxon>Exobasidiomycetes</taxon>
        <taxon>Tilletiales</taxon>
        <taxon>Tilletiaceae</taxon>
        <taxon>Tilletia</taxon>
    </lineage>
</organism>
<dbReference type="GO" id="GO:0006581">
    <property type="term" value="P:acetylcholine catabolic process"/>
    <property type="evidence" value="ECO:0007669"/>
    <property type="project" value="TreeGrafter"/>
</dbReference>
<evidence type="ECO:0000256" key="2">
    <source>
        <dbReference type="ARBA" id="ARBA00022801"/>
    </source>
</evidence>
<dbReference type="GO" id="GO:0019695">
    <property type="term" value="P:choline metabolic process"/>
    <property type="evidence" value="ECO:0007669"/>
    <property type="project" value="TreeGrafter"/>
</dbReference>
<sequence>MRLSLAALTFLNVALLTAAKPHVRVTDYTIVNTTSGQAQGVYIANSSVYRYLSIPFGEDTGGQNRFKPAVRKARVAGVIDATKTGLSCPSTQSNNSRVALGFTGQQLPDPSTWSEDCLLVNLFVNKATRESAGSRSGAAVLVYVHGGSFVTGSPFVPIYDGVPFASANNDTIFVTFAYRNSIFGNPMSPQVKKYQSVGWNFGLTDMHLMLDWLRDNVASFGGDPSKITIFGGSSGSAMVDAYGFSEYGKNDTVANGIIVQSGAILGMDLAAGASANTNFDRQDGEWNTVASALGCGKAGDDAQLACMRAKSWQDIVAAVVAAKIPFAPTPDGVTWFSDFAARSALGKLAKIPTIIGTNSNEATLFAANKSDEAAAKEADALFTPLFWTCAATSESGDRARAGVPTYRYLYSGAWPAFTQGYPWLGSYHFAELPQLFGTTPTHYLSDPSKPAPASADQLYNSRLFQRMWTAFAHDPLHGLDQFNWPRYNPLLPTMCHIAKNNSQKLVFELPPIFGSAYCTLSAPTITGFQDVVRNIRGAF</sequence>
<dbReference type="PANTHER" id="PTHR43918">
    <property type="entry name" value="ACETYLCHOLINESTERASE"/>
    <property type="match status" value="1"/>
</dbReference>